<dbReference type="Proteomes" id="UP000016924">
    <property type="component" value="Unassembled WGS sequence"/>
</dbReference>
<evidence type="ECO:0000259" key="1">
    <source>
        <dbReference type="SMART" id="SM00642"/>
    </source>
</evidence>
<dbReference type="SMART" id="SM00642">
    <property type="entry name" value="Aamy"/>
    <property type="match status" value="1"/>
</dbReference>
<dbReference type="HOGENOM" id="CLU_408670_0_0_1"/>
<dbReference type="SUPFAM" id="SSF51445">
    <property type="entry name" value="(Trans)glycosidases"/>
    <property type="match status" value="1"/>
</dbReference>
<proteinExistence type="predicted"/>
<dbReference type="AlphaFoldDB" id="R7Z7Q7"/>
<feature type="domain" description="Glycosyl hydrolase family 13 catalytic" evidence="1">
    <location>
        <begin position="289"/>
        <end position="717"/>
    </location>
</feature>
<dbReference type="GO" id="GO:0005975">
    <property type="term" value="P:carbohydrate metabolic process"/>
    <property type="evidence" value="ECO:0007669"/>
    <property type="project" value="InterPro"/>
</dbReference>
<dbReference type="EMBL" id="JH767665">
    <property type="protein sequence ID" value="EON70059.1"/>
    <property type="molecule type" value="Genomic_DNA"/>
</dbReference>
<reference evidence="3" key="1">
    <citation type="submission" date="2012-06" db="EMBL/GenBank/DDBJ databases">
        <title>The genome sequence of Coniosporium apollinis CBS 100218.</title>
        <authorList>
            <consortium name="The Broad Institute Genome Sequencing Platform"/>
            <person name="Cuomo C."/>
            <person name="Gorbushina A."/>
            <person name="Noack S."/>
            <person name="Walker B."/>
            <person name="Young S.K."/>
            <person name="Zeng Q."/>
            <person name="Gargeya S."/>
            <person name="Fitzgerald M."/>
            <person name="Haas B."/>
            <person name="Abouelleil A."/>
            <person name="Alvarado L."/>
            <person name="Arachchi H.M."/>
            <person name="Berlin A.M."/>
            <person name="Chapman S.B."/>
            <person name="Goldberg J."/>
            <person name="Griggs A."/>
            <person name="Gujja S."/>
            <person name="Hansen M."/>
            <person name="Howarth C."/>
            <person name="Imamovic A."/>
            <person name="Larimer J."/>
            <person name="McCowan C."/>
            <person name="Montmayeur A."/>
            <person name="Murphy C."/>
            <person name="Neiman D."/>
            <person name="Pearson M."/>
            <person name="Priest M."/>
            <person name="Roberts A."/>
            <person name="Saif S."/>
            <person name="Shea T."/>
            <person name="Sisk P."/>
            <person name="Sykes S."/>
            <person name="Wortman J."/>
            <person name="Nusbaum C."/>
            <person name="Birren B."/>
        </authorList>
    </citation>
    <scope>NUCLEOTIDE SEQUENCE [LARGE SCALE GENOMIC DNA]</scope>
    <source>
        <strain evidence="3">CBS 100218</strain>
    </source>
</reference>
<gene>
    <name evidence="2" type="ORF">W97_09297</name>
</gene>
<name>R7Z7Q7_CONA1</name>
<keyword evidence="3" id="KW-1185">Reference proteome</keyword>
<protein>
    <recommendedName>
        <fullName evidence="1">Glycosyl hydrolase family 13 catalytic domain-containing protein</fullName>
    </recommendedName>
</protein>
<dbReference type="OrthoDB" id="1740265at2759"/>
<dbReference type="eggNOG" id="KOG0470">
    <property type="taxonomic scope" value="Eukaryota"/>
</dbReference>
<organism evidence="2 3">
    <name type="scientific">Coniosporium apollinis (strain CBS 100218)</name>
    <name type="common">Rock-inhabiting black yeast</name>
    <dbReference type="NCBI Taxonomy" id="1168221"/>
    <lineage>
        <taxon>Eukaryota</taxon>
        <taxon>Fungi</taxon>
        <taxon>Dikarya</taxon>
        <taxon>Ascomycota</taxon>
        <taxon>Pezizomycotina</taxon>
        <taxon>Dothideomycetes</taxon>
        <taxon>Dothideomycetes incertae sedis</taxon>
        <taxon>Coniosporium</taxon>
    </lineage>
</organism>
<dbReference type="OMA" id="WGYATAH"/>
<dbReference type="InterPro" id="IPR017853">
    <property type="entry name" value="GH"/>
</dbReference>
<dbReference type="GeneID" id="19906608"/>
<evidence type="ECO:0000313" key="2">
    <source>
        <dbReference type="EMBL" id="EON70059.1"/>
    </source>
</evidence>
<dbReference type="RefSeq" id="XP_007785376.1">
    <property type="nucleotide sequence ID" value="XM_007787186.1"/>
</dbReference>
<dbReference type="InterPro" id="IPR006047">
    <property type="entry name" value="GH13_cat_dom"/>
</dbReference>
<dbReference type="Pfam" id="PF00128">
    <property type="entry name" value="Alpha-amylase"/>
    <property type="match status" value="1"/>
</dbReference>
<dbReference type="Gene3D" id="3.20.20.80">
    <property type="entry name" value="Glycosidases"/>
    <property type="match status" value="1"/>
</dbReference>
<dbReference type="STRING" id="1168221.R7Z7Q7"/>
<evidence type="ECO:0000313" key="3">
    <source>
        <dbReference type="Proteomes" id="UP000016924"/>
    </source>
</evidence>
<accession>R7Z7Q7</accession>
<dbReference type="PANTHER" id="PTHR43002">
    <property type="entry name" value="GLYCOGEN DEBRANCHING ENZYME"/>
    <property type="match status" value="1"/>
</dbReference>
<sequence>MALSESGSFEAQIHQRFDEFERVTLSQMEDPFGYLDRLNDLFTKCHSTSAPEDRKLPIMRLLLQRYNEFGSKIRIPEHGETSPTVPTEGREDERFDVPVFTSKARQDQAILRGFVGDSDVVSRQAIMDESFILKRRHEKFLLWAPGRFSDMNPPLLVLGRLSPGDEPSFDRIFRGELKRADEKDIWELGCNDLRPFLENDCVYHYWFEIVDTSPDEHGTMLVTDPLAYNVDYRLKGEIGNQPAAVIKFRHGKLYPCDANGVEEPVDGNKVPVPDLSRLPNNNQLVIYELPASWARGSGEGIERDIGTFMDIVGLLEEVDDGSTGNHRNSKGTIIADLGINAIELLPAADAKPIGAWGYATAHYFATDNDLGTPKELTGLVRSCHKKNIRLFMDTVMGFGHDPYIHIAYYQFHLRPQREQDNADAWQSSRDGELRDRFGGESWRYVRATNTTNPITGISPAANERRFQYICPASAFHLLHLERWMSDFGIGGLRLDSANNIGNWNFIRRYKDEAWKRFASRYKAPRSHPQYQPEEDPDLRNKFLVIAEELAVPIDMIRSRCVNALWNEHFQRLIRAVIVGESYGGDNFEWTVRKMIDCRQISFRNGIEDRRFTSATEAVNYITSHDVQGWRKERLYNFLHNIGIHDNKGKELRTKLAFVCLLTAVGIPMIFAGEEFCDQHDKLIEHPSKQTDPVNYDRKTEEWRSRVFDYVKKLVKLRTKCPALGDEETDFFYWDFSNNRRVVAWKRGGRNDDPVVVVANFSDQHVPTRAEAMPNWPSTPNQKRWSEITQGGEIRQESIGREELSPWEAKVYTCWTEGGE</sequence>